<dbReference type="PANTHER" id="PTHR30472">
    <property type="entry name" value="FERRIC ENTEROBACTIN TRANSPORT SYSTEM PERMEASE PROTEIN"/>
    <property type="match status" value="1"/>
</dbReference>
<dbReference type="RefSeq" id="WP_200348737.1">
    <property type="nucleotide sequence ID" value="NZ_NRSJ01000075.1"/>
</dbReference>
<dbReference type="Proteomes" id="UP001296776">
    <property type="component" value="Unassembled WGS sequence"/>
</dbReference>
<organism evidence="9 10">
    <name type="scientific">Halochromatium glycolicum</name>
    <dbReference type="NCBI Taxonomy" id="85075"/>
    <lineage>
        <taxon>Bacteria</taxon>
        <taxon>Pseudomonadati</taxon>
        <taxon>Pseudomonadota</taxon>
        <taxon>Gammaproteobacteria</taxon>
        <taxon>Chromatiales</taxon>
        <taxon>Chromatiaceae</taxon>
        <taxon>Halochromatium</taxon>
    </lineage>
</organism>
<comment type="subcellular location">
    <subcellularLocation>
        <location evidence="1">Cell membrane</location>
        <topology evidence="1">Multi-pass membrane protein</topology>
    </subcellularLocation>
</comment>
<dbReference type="AlphaFoldDB" id="A0AAJ0XBY4"/>
<gene>
    <name evidence="9" type="ORF">CKO40_22665</name>
</gene>
<keyword evidence="6 8" id="KW-1133">Transmembrane helix</keyword>
<accession>A0AAJ0XBY4</accession>
<dbReference type="SUPFAM" id="SSF81345">
    <property type="entry name" value="ABC transporter involved in vitamin B12 uptake, BtuC"/>
    <property type="match status" value="1"/>
</dbReference>
<evidence type="ECO:0000256" key="3">
    <source>
        <dbReference type="ARBA" id="ARBA00022448"/>
    </source>
</evidence>
<evidence type="ECO:0000313" key="10">
    <source>
        <dbReference type="Proteomes" id="UP001296776"/>
    </source>
</evidence>
<dbReference type="CDD" id="cd06550">
    <property type="entry name" value="TM_ABC_iron-siderophores_like"/>
    <property type="match status" value="1"/>
</dbReference>
<dbReference type="Gene3D" id="1.10.3470.10">
    <property type="entry name" value="ABC transporter involved in vitamin B12 uptake, BtuC"/>
    <property type="match status" value="1"/>
</dbReference>
<reference evidence="9" key="2">
    <citation type="journal article" date="2020" name="Microorganisms">
        <title>Osmotic Adaptation and Compatible Solute Biosynthesis of Phototrophic Bacteria as Revealed from Genome Analyses.</title>
        <authorList>
            <person name="Imhoff J.F."/>
            <person name="Rahn T."/>
            <person name="Kunzel S."/>
            <person name="Keller A."/>
            <person name="Neulinger S.C."/>
        </authorList>
    </citation>
    <scope>NUCLEOTIDE SEQUENCE</scope>
    <source>
        <strain evidence="9">DSM 11080</strain>
    </source>
</reference>
<dbReference type="InterPro" id="IPR037294">
    <property type="entry name" value="ABC_BtuC-like"/>
</dbReference>
<comment type="caution">
    <text evidence="9">The sequence shown here is derived from an EMBL/GenBank/DDBJ whole genome shotgun (WGS) entry which is preliminary data.</text>
</comment>
<feature type="transmembrane region" description="Helical" evidence="8">
    <location>
        <begin position="188"/>
        <end position="211"/>
    </location>
</feature>
<dbReference type="Pfam" id="PF01032">
    <property type="entry name" value="FecCD"/>
    <property type="match status" value="1"/>
</dbReference>
<evidence type="ECO:0000313" key="9">
    <source>
        <dbReference type="EMBL" id="MBK1707256.1"/>
    </source>
</evidence>
<dbReference type="FunFam" id="1.10.3470.10:FF:000001">
    <property type="entry name" value="Vitamin B12 ABC transporter permease BtuC"/>
    <property type="match status" value="1"/>
</dbReference>
<evidence type="ECO:0000256" key="8">
    <source>
        <dbReference type="SAM" id="Phobius"/>
    </source>
</evidence>
<evidence type="ECO:0000256" key="1">
    <source>
        <dbReference type="ARBA" id="ARBA00004651"/>
    </source>
</evidence>
<dbReference type="GO" id="GO:0005886">
    <property type="term" value="C:plasma membrane"/>
    <property type="evidence" value="ECO:0007669"/>
    <property type="project" value="UniProtKB-SubCell"/>
</dbReference>
<reference evidence="9" key="1">
    <citation type="submission" date="2017-08" db="EMBL/GenBank/DDBJ databases">
        <authorList>
            <person name="Imhoff J.F."/>
            <person name="Rahn T."/>
            <person name="Kuenzel S."/>
            <person name="Neulinger S.C."/>
        </authorList>
    </citation>
    <scope>NUCLEOTIDE SEQUENCE</scope>
    <source>
        <strain evidence="9">DSM 11080</strain>
    </source>
</reference>
<feature type="transmembrane region" description="Helical" evidence="8">
    <location>
        <begin position="91"/>
        <end position="112"/>
    </location>
</feature>
<keyword evidence="10" id="KW-1185">Reference proteome</keyword>
<dbReference type="EMBL" id="NRSJ01000075">
    <property type="protein sequence ID" value="MBK1707256.1"/>
    <property type="molecule type" value="Genomic_DNA"/>
</dbReference>
<comment type="similarity">
    <text evidence="2">Belongs to the binding-protein-dependent transport system permease family. FecCD subfamily.</text>
</comment>
<evidence type="ECO:0000256" key="2">
    <source>
        <dbReference type="ARBA" id="ARBA00007935"/>
    </source>
</evidence>
<evidence type="ECO:0000256" key="6">
    <source>
        <dbReference type="ARBA" id="ARBA00022989"/>
    </source>
</evidence>
<proteinExistence type="inferred from homology"/>
<evidence type="ECO:0000256" key="5">
    <source>
        <dbReference type="ARBA" id="ARBA00022692"/>
    </source>
</evidence>
<dbReference type="GO" id="GO:0022857">
    <property type="term" value="F:transmembrane transporter activity"/>
    <property type="evidence" value="ECO:0007669"/>
    <property type="project" value="InterPro"/>
</dbReference>
<keyword evidence="7 8" id="KW-0472">Membrane</keyword>
<feature type="transmembrane region" description="Helical" evidence="8">
    <location>
        <begin position="124"/>
        <end position="148"/>
    </location>
</feature>
<sequence length="371" mass="37680">MRSSAKQSDAAADSEPPSPRKAYQRLLRQRLLLGLAMLAALALLLLIALGSGSYQLGPSAVAAALVAGPSPADQEQRVAAQVIWSLRLPRVTAALLAGASLGLAGAVLQGLLRNPLASPFTLGISQGAALGATCAIVLFDAGALHAVGTEAMTLQAPMSVVGLALTGGLGAAALILLIGTLRGLTPEAVVLAGIALGAFASAATMIVQYFASDTQAAATLFWTFGDLGRAGWSEVAWLAAALVAIGGWPLRAAWRYNALAWGDDLARGLGVSVARQRLLGTAAAAALAAITTAFLGVIGFIGLIAPHLIRLLIGGDQRFLLPFSALAGALVLLAADTLTRLLIAPVMLPVGAVTALLGAPLLLVLLLRQRR</sequence>
<feature type="transmembrane region" description="Helical" evidence="8">
    <location>
        <begin position="160"/>
        <end position="181"/>
    </location>
</feature>
<keyword evidence="4" id="KW-1003">Cell membrane</keyword>
<feature type="transmembrane region" description="Helical" evidence="8">
    <location>
        <begin position="341"/>
        <end position="367"/>
    </location>
</feature>
<name>A0AAJ0XBY4_9GAMM</name>
<dbReference type="GO" id="GO:0033214">
    <property type="term" value="P:siderophore-iron import into cell"/>
    <property type="evidence" value="ECO:0007669"/>
    <property type="project" value="TreeGrafter"/>
</dbReference>
<dbReference type="InterPro" id="IPR000522">
    <property type="entry name" value="ABC_transptr_permease_BtuC"/>
</dbReference>
<evidence type="ECO:0000256" key="4">
    <source>
        <dbReference type="ARBA" id="ARBA00022475"/>
    </source>
</evidence>
<evidence type="ECO:0000256" key="7">
    <source>
        <dbReference type="ARBA" id="ARBA00023136"/>
    </source>
</evidence>
<keyword evidence="5 8" id="KW-0812">Transmembrane</keyword>
<feature type="transmembrane region" description="Helical" evidence="8">
    <location>
        <begin position="282"/>
        <end position="306"/>
    </location>
</feature>
<protein>
    <submittedName>
        <fullName evidence="9">Iron ABC transporter permease</fullName>
    </submittedName>
</protein>
<keyword evidence="3" id="KW-0813">Transport</keyword>
<dbReference type="PANTHER" id="PTHR30472:SF25">
    <property type="entry name" value="ABC TRANSPORTER PERMEASE PROTEIN MJ0876-RELATED"/>
    <property type="match status" value="1"/>
</dbReference>